<dbReference type="InterPro" id="IPR003737">
    <property type="entry name" value="GlcNAc_PI_deacetylase-related"/>
</dbReference>
<dbReference type="Pfam" id="PF13649">
    <property type="entry name" value="Methyltransf_25"/>
    <property type="match status" value="1"/>
</dbReference>
<dbReference type="CDD" id="cd02440">
    <property type="entry name" value="AdoMet_MTases"/>
    <property type="match status" value="1"/>
</dbReference>
<dbReference type="InterPro" id="IPR024078">
    <property type="entry name" value="LmbE-like_dom_sf"/>
</dbReference>
<sequence length="458" mass="48884">MSGPRPFDAADPGTDEATWLLDPRWDTVPSTSAADLVAPFEQVVVLAPHPDDESLGPGGVLAAAAAAGIPTHVVLASDGERSHPQGSTDPAALAAVRREEVAAAVGHLGASVELHRLALPDGGLADHVETMAAAVVDLVGDRLALVLAPWREDGHPDHHAAADAACLVERTTQAQVALVPVWLWHWATPDELPWDQLELVDLGPAELCAKAAAVASHRSQVEPLGPGHGDGVLLGPHVRVRFERVVETIIRTTPLPRVPREDGSWERGAAFDAMYAADDDPWDFGSWYERRKRALTLAVLAKERYGRVLDLGCATGELTHGLAGRADAITAVDLSESALEMARARPPARSAAPVEWVQGECPDVLHELLETGEVYDLVVLSEIGYFLTGSELLSTLRSVRRLLADGGELVLVHWSHPTTDIPLDGAAVHAQVRAVLGEPRVAYRDADVLLDVYGGQVR</sequence>
<dbReference type="Proteomes" id="UP000076976">
    <property type="component" value="Unassembled WGS sequence"/>
</dbReference>
<evidence type="ECO:0000313" key="4">
    <source>
        <dbReference type="Proteomes" id="UP000076976"/>
    </source>
</evidence>
<proteinExistence type="predicted"/>
<comment type="caution">
    <text evidence="3">The sequence shown here is derived from an EMBL/GenBank/DDBJ whole genome shotgun (WGS) entry which is preliminary data.</text>
</comment>
<protein>
    <recommendedName>
        <fullName evidence="2">Methyltransferase domain-containing protein</fullName>
    </recommendedName>
</protein>
<feature type="domain" description="Methyltransferase" evidence="2">
    <location>
        <begin position="308"/>
        <end position="407"/>
    </location>
</feature>
<dbReference type="PANTHER" id="PTHR12993:SF29">
    <property type="entry name" value="BLR3841 PROTEIN"/>
    <property type="match status" value="1"/>
</dbReference>
<evidence type="ECO:0000313" key="3">
    <source>
        <dbReference type="EMBL" id="OAB88295.1"/>
    </source>
</evidence>
<dbReference type="STRING" id="262209.AWH69_00290"/>
<reference evidence="3 4" key="1">
    <citation type="submission" date="2016-01" db="EMBL/GenBank/DDBJ databases">
        <title>Janibacter melonis strain CD11_4 genome sequencing and assembly.</title>
        <authorList>
            <person name="Nair G.R."/>
            <person name="Kaur G."/>
            <person name="Chander A.M."/>
            <person name="Mayilraj S."/>
        </authorList>
    </citation>
    <scope>NUCLEOTIDE SEQUENCE [LARGE SCALE GENOMIC DNA]</scope>
    <source>
        <strain evidence="3 4">CD11-4</strain>
    </source>
</reference>
<dbReference type="SUPFAM" id="SSF53335">
    <property type="entry name" value="S-adenosyl-L-methionine-dependent methyltransferases"/>
    <property type="match status" value="1"/>
</dbReference>
<organism evidence="3 4">
    <name type="scientific">Janibacter melonis</name>
    <dbReference type="NCBI Taxonomy" id="262209"/>
    <lineage>
        <taxon>Bacteria</taxon>
        <taxon>Bacillati</taxon>
        <taxon>Actinomycetota</taxon>
        <taxon>Actinomycetes</taxon>
        <taxon>Micrococcales</taxon>
        <taxon>Intrasporangiaceae</taxon>
        <taxon>Janibacter</taxon>
    </lineage>
</organism>
<name>A0A176QES7_9MICO</name>
<dbReference type="Gene3D" id="3.40.50.150">
    <property type="entry name" value="Vaccinia Virus protein VP39"/>
    <property type="match status" value="1"/>
</dbReference>
<dbReference type="Gene3D" id="3.40.50.10320">
    <property type="entry name" value="LmbE-like"/>
    <property type="match status" value="1"/>
</dbReference>
<dbReference type="GO" id="GO:0016137">
    <property type="term" value="P:glycoside metabolic process"/>
    <property type="evidence" value="ECO:0007669"/>
    <property type="project" value="UniProtKB-ARBA"/>
</dbReference>
<dbReference type="SUPFAM" id="SSF102588">
    <property type="entry name" value="LmbE-like"/>
    <property type="match status" value="1"/>
</dbReference>
<evidence type="ECO:0000256" key="1">
    <source>
        <dbReference type="ARBA" id="ARBA00022833"/>
    </source>
</evidence>
<keyword evidence="1" id="KW-0862">Zinc</keyword>
<accession>A0A176QES7</accession>
<dbReference type="InterPro" id="IPR029063">
    <property type="entry name" value="SAM-dependent_MTases_sf"/>
</dbReference>
<dbReference type="EMBL" id="LQZG01000001">
    <property type="protein sequence ID" value="OAB88295.1"/>
    <property type="molecule type" value="Genomic_DNA"/>
</dbReference>
<dbReference type="AlphaFoldDB" id="A0A176QES7"/>
<dbReference type="Pfam" id="PF02585">
    <property type="entry name" value="PIG-L"/>
    <property type="match status" value="1"/>
</dbReference>
<keyword evidence="4" id="KW-1185">Reference proteome</keyword>
<dbReference type="InterPro" id="IPR041698">
    <property type="entry name" value="Methyltransf_25"/>
</dbReference>
<dbReference type="RefSeq" id="WP_068269801.1">
    <property type="nucleotide sequence ID" value="NZ_LQZG01000001.1"/>
</dbReference>
<dbReference type="PANTHER" id="PTHR12993">
    <property type="entry name" value="N-ACETYLGLUCOSAMINYL-PHOSPHATIDYLINOSITOL DE-N-ACETYLASE-RELATED"/>
    <property type="match status" value="1"/>
</dbReference>
<gene>
    <name evidence="3" type="ORF">AWH69_00290</name>
</gene>
<dbReference type="GO" id="GO:0016811">
    <property type="term" value="F:hydrolase activity, acting on carbon-nitrogen (but not peptide) bonds, in linear amides"/>
    <property type="evidence" value="ECO:0007669"/>
    <property type="project" value="TreeGrafter"/>
</dbReference>
<evidence type="ECO:0000259" key="2">
    <source>
        <dbReference type="Pfam" id="PF13649"/>
    </source>
</evidence>